<dbReference type="RefSeq" id="WP_169662951.1">
    <property type="nucleotide sequence ID" value="NZ_CP076132.1"/>
</dbReference>
<dbReference type="KEGG" id="fya:KMW28_17665"/>
<name>A0AAX1N1W3_9BACT</name>
<dbReference type="SUPFAM" id="SSF56219">
    <property type="entry name" value="DNase I-like"/>
    <property type="match status" value="1"/>
</dbReference>
<dbReference type="EMBL" id="CP076132">
    <property type="protein sequence ID" value="QWG01471.1"/>
    <property type="molecule type" value="Genomic_DNA"/>
</dbReference>
<reference evidence="2 3" key="1">
    <citation type="submission" date="2021-05" db="EMBL/GenBank/DDBJ databases">
        <title>Comparative genomic studies on the polysaccharide-degrading batcterial strains of the Flammeovirga genus.</title>
        <authorList>
            <person name="Zewei F."/>
            <person name="Zheng Z."/>
            <person name="Yu L."/>
            <person name="Ruyue G."/>
            <person name="Yanhong M."/>
            <person name="Yuanyuan C."/>
            <person name="Jingyan G."/>
            <person name="Wenjun H."/>
        </authorList>
    </citation>
    <scope>NUCLEOTIDE SEQUENCE [LARGE SCALE GENOMIC DNA]</scope>
    <source>
        <strain evidence="2 3">NBRC:100898</strain>
    </source>
</reference>
<gene>
    <name evidence="2" type="ORF">KMW28_17665</name>
</gene>
<protein>
    <submittedName>
        <fullName evidence="2">Endonuclease/exonuclease/phosphatase family protein</fullName>
    </submittedName>
</protein>
<dbReference type="GO" id="GO:0006506">
    <property type="term" value="P:GPI anchor biosynthetic process"/>
    <property type="evidence" value="ECO:0007669"/>
    <property type="project" value="TreeGrafter"/>
</dbReference>
<keyword evidence="2" id="KW-0255">Endonuclease</keyword>
<dbReference type="InterPro" id="IPR051916">
    <property type="entry name" value="GPI-anchor_lipid_remodeler"/>
</dbReference>
<dbReference type="Pfam" id="PF03372">
    <property type="entry name" value="Exo_endo_phos"/>
    <property type="match status" value="1"/>
</dbReference>
<keyword evidence="2" id="KW-0378">Hydrolase</keyword>
<dbReference type="GO" id="GO:0016020">
    <property type="term" value="C:membrane"/>
    <property type="evidence" value="ECO:0007669"/>
    <property type="project" value="GOC"/>
</dbReference>
<sequence>MNISSQKEADFSVMSYNVSVFNTYQYLNQDYKESKGMIDWILKDDTDIYCFQEYYNCDTLLKKSNPDSLFQLNRKLTDIKKLHVYAPPFLTNHIGATFGLGIASKFPIIDQGYLKFNKKVSGVTNGIIWVDVVNDSSDTLRIVNFHLQSLAIDNGNKTNESFIEKGINIFKKVYHSSLKREEQVAQLNSLIKNCKYPYILCGDANSLPYSNAYFNLKKYTKDSHFTGDYGWSFTHRDLPIRIDYTFFDHQRLENTHTEVLKSNTYSDHLPLKSYFKWVSE</sequence>
<dbReference type="PANTHER" id="PTHR14859">
    <property type="entry name" value="CALCOFLUOR WHITE HYPERSENSITIVE PROTEIN PRECURSOR"/>
    <property type="match status" value="1"/>
</dbReference>
<dbReference type="AlphaFoldDB" id="A0AAX1N1W3"/>
<evidence type="ECO:0000259" key="1">
    <source>
        <dbReference type="Pfam" id="PF03372"/>
    </source>
</evidence>
<dbReference type="InterPro" id="IPR036691">
    <property type="entry name" value="Endo/exonu/phosph_ase_sf"/>
</dbReference>
<dbReference type="InterPro" id="IPR005135">
    <property type="entry name" value="Endo/exonuclease/phosphatase"/>
</dbReference>
<keyword evidence="2" id="KW-0540">Nuclease</keyword>
<dbReference type="PANTHER" id="PTHR14859:SF15">
    <property type="entry name" value="ENDONUCLEASE_EXONUCLEASE_PHOSPHATASE DOMAIN-CONTAINING PROTEIN"/>
    <property type="match status" value="1"/>
</dbReference>
<proteinExistence type="predicted"/>
<keyword evidence="3" id="KW-1185">Reference proteome</keyword>
<organism evidence="2 3">
    <name type="scientific">Flammeovirga yaeyamensis</name>
    <dbReference type="NCBI Taxonomy" id="367791"/>
    <lineage>
        <taxon>Bacteria</taxon>
        <taxon>Pseudomonadati</taxon>
        <taxon>Bacteroidota</taxon>
        <taxon>Cytophagia</taxon>
        <taxon>Cytophagales</taxon>
        <taxon>Flammeovirgaceae</taxon>
        <taxon>Flammeovirga</taxon>
    </lineage>
</organism>
<dbReference type="GO" id="GO:0004519">
    <property type="term" value="F:endonuclease activity"/>
    <property type="evidence" value="ECO:0007669"/>
    <property type="project" value="UniProtKB-KW"/>
</dbReference>
<evidence type="ECO:0000313" key="3">
    <source>
        <dbReference type="Proteomes" id="UP000678679"/>
    </source>
</evidence>
<accession>A0AAX1N1W3</accession>
<dbReference type="Gene3D" id="3.60.10.10">
    <property type="entry name" value="Endonuclease/exonuclease/phosphatase"/>
    <property type="match status" value="1"/>
</dbReference>
<dbReference type="Proteomes" id="UP000678679">
    <property type="component" value="Chromosome 1"/>
</dbReference>
<evidence type="ECO:0000313" key="2">
    <source>
        <dbReference type="EMBL" id="QWG01471.1"/>
    </source>
</evidence>
<feature type="domain" description="Endonuclease/exonuclease/phosphatase" evidence="1">
    <location>
        <begin position="14"/>
        <end position="268"/>
    </location>
</feature>